<dbReference type="AlphaFoldDB" id="A0AAV2N018"/>
<dbReference type="Proteomes" id="UP001497644">
    <property type="component" value="Unassembled WGS sequence"/>
</dbReference>
<evidence type="ECO:0000313" key="3">
    <source>
        <dbReference type="Proteomes" id="UP001497644"/>
    </source>
</evidence>
<reference evidence="2" key="1">
    <citation type="submission" date="2024-04" db="EMBL/GenBank/DDBJ databases">
        <authorList>
            <consortium name="Molecular Ecology Group"/>
        </authorList>
    </citation>
    <scope>NUCLEOTIDE SEQUENCE</scope>
</reference>
<dbReference type="EMBL" id="CAXIPU020001199">
    <property type="protein sequence ID" value="CAL1672944.1"/>
    <property type="molecule type" value="Genomic_DNA"/>
</dbReference>
<organism evidence="2 3">
    <name type="scientific">Lasius platythorax</name>
    <dbReference type="NCBI Taxonomy" id="488582"/>
    <lineage>
        <taxon>Eukaryota</taxon>
        <taxon>Metazoa</taxon>
        <taxon>Ecdysozoa</taxon>
        <taxon>Arthropoda</taxon>
        <taxon>Hexapoda</taxon>
        <taxon>Insecta</taxon>
        <taxon>Pterygota</taxon>
        <taxon>Neoptera</taxon>
        <taxon>Endopterygota</taxon>
        <taxon>Hymenoptera</taxon>
        <taxon>Apocrita</taxon>
        <taxon>Aculeata</taxon>
        <taxon>Formicoidea</taxon>
        <taxon>Formicidae</taxon>
        <taxon>Formicinae</taxon>
        <taxon>Lasius</taxon>
        <taxon>Lasius</taxon>
    </lineage>
</organism>
<feature type="region of interest" description="Disordered" evidence="1">
    <location>
        <begin position="56"/>
        <end position="85"/>
    </location>
</feature>
<name>A0AAV2N018_9HYME</name>
<proteinExistence type="predicted"/>
<evidence type="ECO:0000313" key="2">
    <source>
        <dbReference type="EMBL" id="CAL1672944.1"/>
    </source>
</evidence>
<sequence>MVILSVPSTQVSVERLFSGLKFILSPLKTNINERILEDQLLVRSNRIFFRKEKRTNHFSDGDRNGENNSDYKNEPLMKRSRITKD</sequence>
<evidence type="ECO:0000256" key="1">
    <source>
        <dbReference type="SAM" id="MobiDB-lite"/>
    </source>
</evidence>
<keyword evidence="3" id="KW-1185">Reference proteome</keyword>
<evidence type="ECO:0008006" key="4">
    <source>
        <dbReference type="Google" id="ProtNLM"/>
    </source>
</evidence>
<gene>
    <name evidence="2" type="ORF">LPLAT_LOCUS13739</name>
</gene>
<accession>A0AAV2N018</accession>
<comment type="caution">
    <text evidence="2">The sequence shown here is derived from an EMBL/GenBank/DDBJ whole genome shotgun (WGS) entry which is preliminary data.</text>
</comment>
<protein>
    <recommendedName>
        <fullName evidence="4">HAT C-terminal dimerisation domain-containing protein</fullName>
    </recommendedName>
</protein>